<keyword evidence="2 4" id="KW-0863">Zinc-finger</keyword>
<dbReference type="Pfam" id="PF01753">
    <property type="entry name" value="zf-MYND"/>
    <property type="match status" value="1"/>
</dbReference>
<name>A0AA39MQK6_9AGAR</name>
<keyword evidence="7" id="KW-1185">Reference proteome</keyword>
<comment type="caution">
    <text evidence="6">The sequence shown here is derived from an EMBL/GenBank/DDBJ whole genome shotgun (WGS) entry which is preliminary data.</text>
</comment>
<proteinExistence type="predicted"/>
<dbReference type="GO" id="GO:0008270">
    <property type="term" value="F:zinc ion binding"/>
    <property type="evidence" value="ECO:0007669"/>
    <property type="project" value="UniProtKB-KW"/>
</dbReference>
<dbReference type="AlphaFoldDB" id="A0AA39MQK6"/>
<keyword evidence="1" id="KW-0479">Metal-binding</keyword>
<organism evidence="6 7">
    <name type="scientific">Armillaria borealis</name>
    <dbReference type="NCBI Taxonomy" id="47425"/>
    <lineage>
        <taxon>Eukaryota</taxon>
        <taxon>Fungi</taxon>
        <taxon>Dikarya</taxon>
        <taxon>Basidiomycota</taxon>
        <taxon>Agaricomycotina</taxon>
        <taxon>Agaricomycetes</taxon>
        <taxon>Agaricomycetidae</taxon>
        <taxon>Agaricales</taxon>
        <taxon>Marasmiineae</taxon>
        <taxon>Physalacriaceae</taxon>
        <taxon>Armillaria</taxon>
    </lineage>
</organism>
<evidence type="ECO:0000256" key="3">
    <source>
        <dbReference type="ARBA" id="ARBA00022833"/>
    </source>
</evidence>
<evidence type="ECO:0000256" key="4">
    <source>
        <dbReference type="PROSITE-ProRule" id="PRU00134"/>
    </source>
</evidence>
<accession>A0AA39MQK6</accession>
<dbReference type="Gene3D" id="6.10.140.2220">
    <property type="match status" value="1"/>
</dbReference>
<evidence type="ECO:0000313" key="6">
    <source>
        <dbReference type="EMBL" id="KAK0442623.1"/>
    </source>
</evidence>
<feature type="domain" description="MYND-type" evidence="5">
    <location>
        <begin position="336"/>
        <end position="375"/>
    </location>
</feature>
<gene>
    <name evidence="6" type="ORF">EV421DRAFT_1904049</name>
</gene>
<evidence type="ECO:0000256" key="2">
    <source>
        <dbReference type="ARBA" id="ARBA00022771"/>
    </source>
</evidence>
<protein>
    <recommendedName>
        <fullName evidence="5">MYND-type domain-containing protein</fullName>
    </recommendedName>
</protein>
<reference evidence="6" key="1">
    <citation type="submission" date="2023-06" db="EMBL/GenBank/DDBJ databases">
        <authorList>
            <consortium name="Lawrence Berkeley National Laboratory"/>
            <person name="Ahrendt S."/>
            <person name="Sahu N."/>
            <person name="Indic B."/>
            <person name="Wong-Bajracharya J."/>
            <person name="Merenyi Z."/>
            <person name="Ke H.-M."/>
            <person name="Monk M."/>
            <person name="Kocsube S."/>
            <person name="Drula E."/>
            <person name="Lipzen A."/>
            <person name="Balint B."/>
            <person name="Henrissat B."/>
            <person name="Andreopoulos B."/>
            <person name="Martin F.M."/>
            <person name="Harder C.B."/>
            <person name="Rigling D."/>
            <person name="Ford K.L."/>
            <person name="Foster G.D."/>
            <person name="Pangilinan J."/>
            <person name="Papanicolaou A."/>
            <person name="Barry K."/>
            <person name="LaButti K."/>
            <person name="Viragh M."/>
            <person name="Koriabine M."/>
            <person name="Yan M."/>
            <person name="Riley R."/>
            <person name="Champramary S."/>
            <person name="Plett K.L."/>
            <person name="Tsai I.J."/>
            <person name="Slot J."/>
            <person name="Sipos G."/>
            <person name="Plett J."/>
            <person name="Nagy L.G."/>
            <person name="Grigoriev I.V."/>
        </authorList>
    </citation>
    <scope>NUCLEOTIDE SEQUENCE</scope>
    <source>
        <strain evidence="6">FPL87.14</strain>
    </source>
</reference>
<evidence type="ECO:0000313" key="7">
    <source>
        <dbReference type="Proteomes" id="UP001175226"/>
    </source>
</evidence>
<sequence>MNRANQLKKLSAVIASANQRLFDIGPPRDEGHFLENIEVVGLVVPELMTLWRVFRPWAEEIFGKFILNSSAEESHVERLMRLSDSQSTASTVGLPALHMVEILSSQPSICSEIALHTSFYATCIHVWLLVVPHRPFRQSSFIIVSSLSDADPIRLLELARDIAPKIPFSVVESAIDEFPRGLLPVAKRGSSYVRELHAMLGSLLYIVTAAPDNCVFYSPICMRWFASVLKQLVKEQILASMDYEVITEILHRGLLEDVETAASIVAKGSLSLNRKLQFNQALISLFASLEGVGVVRSMLDPDGSLDTPDLLLRLRDRARWYGDAYDSWRDSLICQYPSCSFNKTGIIGVCMDCGDKFYCSKACQSGDWKEHRAKCKKATRTNRLGGFYVKNAAHRSFFTHIVACEVADLSADPNGTKQDLRTLAQKENVPERHIITVLDYRSGCKQLYRPMEAGERSWNTTDTFMVEVMTLGLKKNLHWQRSMRLDG</sequence>
<dbReference type="EMBL" id="JAUEPT010000025">
    <property type="protein sequence ID" value="KAK0442623.1"/>
    <property type="molecule type" value="Genomic_DNA"/>
</dbReference>
<keyword evidence="3" id="KW-0862">Zinc</keyword>
<dbReference type="PROSITE" id="PS50865">
    <property type="entry name" value="ZF_MYND_2"/>
    <property type="match status" value="1"/>
</dbReference>
<evidence type="ECO:0000259" key="5">
    <source>
        <dbReference type="PROSITE" id="PS50865"/>
    </source>
</evidence>
<dbReference type="InterPro" id="IPR002893">
    <property type="entry name" value="Znf_MYND"/>
</dbReference>
<dbReference type="SUPFAM" id="SSF144232">
    <property type="entry name" value="HIT/MYND zinc finger-like"/>
    <property type="match status" value="1"/>
</dbReference>
<dbReference type="Proteomes" id="UP001175226">
    <property type="component" value="Unassembled WGS sequence"/>
</dbReference>
<evidence type="ECO:0000256" key="1">
    <source>
        <dbReference type="ARBA" id="ARBA00022723"/>
    </source>
</evidence>